<dbReference type="GO" id="GO:0009378">
    <property type="term" value="F:four-way junction helicase activity"/>
    <property type="evidence" value="ECO:0007669"/>
    <property type="project" value="InterPro"/>
</dbReference>
<dbReference type="GO" id="GO:0008047">
    <property type="term" value="F:enzyme activator activity"/>
    <property type="evidence" value="ECO:0007669"/>
    <property type="project" value="TreeGrafter"/>
</dbReference>
<dbReference type="Proteomes" id="UP000886752">
    <property type="component" value="Unassembled WGS sequence"/>
</dbReference>
<reference evidence="6" key="2">
    <citation type="submission" date="2021-04" db="EMBL/GenBank/DDBJ databases">
        <authorList>
            <person name="Gilroy R."/>
        </authorList>
    </citation>
    <scope>NUCLEOTIDE SEQUENCE</scope>
    <source>
        <strain evidence="6">ChiHecec2B26-446</strain>
    </source>
</reference>
<dbReference type="SUPFAM" id="SSF48019">
    <property type="entry name" value="post-AAA+ oligomerization domain-like"/>
    <property type="match status" value="1"/>
</dbReference>
<protein>
    <recommendedName>
        <fullName evidence="2">Replication-associated recombination protein A</fullName>
    </recommendedName>
</protein>
<comment type="function">
    <text evidence="1">DNA-dependent ATPase that plays important roles in cellular responses to stalled DNA replication processes.</text>
</comment>
<dbReference type="GO" id="GO:0003677">
    <property type="term" value="F:DNA binding"/>
    <property type="evidence" value="ECO:0007669"/>
    <property type="project" value="InterPro"/>
</dbReference>
<comment type="caution">
    <text evidence="6">The sequence shown here is derived from an EMBL/GenBank/DDBJ whole genome shotgun (WGS) entry which is preliminary data.</text>
</comment>
<dbReference type="PANTHER" id="PTHR13779:SF7">
    <property type="entry name" value="ATPASE WRNIP1"/>
    <property type="match status" value="1"/>
</dbReference>
<dbReference type="SMART" id="SM00382">
    <property type="entry name" value="AAA"/>
    <property type="match status" value="1"/>
</dbReference>
<evidence type="ECO:0000256" key="3">
    <source>
        <dbReference type="ARBA" id="ARBA00022741"/>
    </source>
</evidence>
<name>A0A9D1PX63_9BACT</name>
<dbReference type="GO" id="GO:0000731">
    <property type="term" value="P:DNA synthesis involved in DNA repair"/>
    <property type="evidence" value="ECO:0007669"/>
    <property type="project" value="TreeGrafter"/>
</dbReference>
<dbReference type="InterPro" id="IPR003593">
    <property type="entry name" value="AAA+_ATPase"/>
</dbReference>
<dbReference type="PANTHER" id="PTHR13779">
    <property type="entry name" value="WERNER HELICASE-INTERACTING PROTEIN 1 FAMILY MEMBER"/>
    <property type="match status" value="1"/>
</dbReference>
<accession>A0A9D1PX63</accession>
<dbReference type="SUPFAM" id="SSF52540">
    <property type="entry name" value="P-loop containing nucleoside triphosphate hydrolases"/>
    <property type="match status" value="1"/>
</dbReference>
<dbReference type="InterPro" id="IPR021886">
    <property type="entry name" value="MgsA_C"/>
</dbReference>
<dbReference type="Gene3D" id="1.20.272.10">
    <property type="match status" value="1"/>
</dbReference>
<keyword evidence="3" id="KW-0547">Nucleotide-binding</keyword>
<evidence type="ECO:0000313" key="6">
    <source>
        <dbReference type="EMBL" id="HIW00525.1"/>
    </source>
</evidence>
<proteinExistence type="predicted"/>
<dbReference type="EMBL" id="DXHV01000053">
    <property type="protein sequence ID" value="HIW00525.1"/>
    <property type="molecule type" value="Genomic_DNA"/>
</dbReference>
<reference evidence="6" key="1">
    <citation type="journal article" date="2021" name="PeerJ">
        <title>Extensive microbial diversity within the chicken gut microbiome revealed by metagenomics and culture.</title>
        <authorList>
            <person name="Gilroy R."/>
            <person name="Ravi A."/>
            <person name="Getino M."/>
            <person name="Pursley I."/>
            <person name="Horton D.L."/>
            <person name="Alikhan N.F."/>
            <person name="Baker D."/>
            <person name="Gharbi K."/>
            <person name="Hall N."/>
            <person name="Watson M."/>
            <person name="Adriaenssens E.M."/>
            <person name="Foster-Nyarko E."/>
            <person name="Jarju S."/>
            <person name="Secka A."/>
            <person name="Antonio M."/>
            <person name="Oren A."/>
            <person name="Chaudhuri R.R."/>
            <person name="La Ragione R."/>
            <person name="Hildebrand F."/>
            <person name="Pallen M.J."/>
        </authorList>
    </citation>
    <scope>NUCLEOTIDE SEQUENCE</scope>
    <source>
        <strain evidence="6">ChiHecec2B26-446</strain>
    </source>
</reference>
<dbReference type="InterPro" id="IPR051314">
    <property type="entry name" value="AAA_ATPase_RarA/MGS1/WRNIP1"/>
</dbReference>
<dbReference type="GO" id="GO:0005524">
    <property type="term" value="F:ATP binding"/>
    <property type="evidence" value="ECO:0007669"/>
    <property type="project" value="UniProtKB-KW"/>
</dbReference>
<dbReference type="Gene3D" id="1.10.3710.10">
    <property type="entry name" value="DNA polymerase III clamp loader subunits, C-terminal domain"/>
    <property type="match status" value="1"/>
</dbReference>
<evidence type="ECO:0000256" key="1">
    <source>
        <dbReference type="ARBA" id="ARBA00002393"/>
    </source>
</evidence>
<dbReference type="GO" id="GO:0017116">
    <property type="term" value="F:single-stranded DNA helicase activity"/>
    <property type="evidence" value="ECO:0007669"/>
    <property type="project" value="TreeGrafter"/>
</dbReference>
<sequence length="420" mass="46624">MSDHPSLLEEHGAPEQPAAVHVPLPERLRPESMDLFLGQPHLEKRIHALLGAKNLPSLLFFGPPGCGKSTIAILLAKSTGRPFRRVSAPEAGITQLRRLLEGVNLLILDELHRFSKAQQDFFLPLLESGSLTLLATTTENPSFSVTRQLLSRLSVLRLRPLDLPELLELARRGAAQMGCELNDDILGMLCDQSRGDARALLNLVEYVASLPGKKEDPEAVKAVLPDIINRHDKSGDSHYELASALIKSIRGSDPDAALYYLACLLEGGEDPRFICRRLILSASEDVGLADPRALGMAVACQQAVEFVGMPEGFIPLAETVTYLALARKSNSSYAAFLNARDLVRKQGPLPVPLHLRNPTTELQKQWGYGRGYKYPHNAPEGWVPQRYLPEGVALEHFYVPKDNGEEPRLTQWWKRKHRRS</sequence>
<evidence type="ECO:0000259" key="5">
    <source>
        <dbReference type="SMART" id="SM00382"/>
    </source>
</evidence>
<evidence type="ECO:0000313" key="7">
    <source>
        <dbReference type="Proteomes" id="UP000886752"/>
    </source>
</evidence>
<dbReference type="Pfam" id="PF16193">
    <property type="entry name" value="AAA_assoc_2"/>
    <property type="match status" value="1"/>
</dbReference>
<dbReference type="InterPro" id="IPR027417">
    <property type="entry name" value="P-loop_NTPase"/>
</dbReference>
<dbReference type="GO" id="GO:0006261">
    <property type="term" value="P:DNA-templated DNA replication"/>
    <property type="evidence" value="ECO:0007669"/>
    <property type="project" value="TreeGrafter"/>
</dbReference>
<dbReference type="InterPro" id="IPR032423">
    <property type="entry name" value="AAA_assoc_2"/>
</dbReference>
<dbReference type="Gene3D" id="3.40.50.300">
    <property type="entry name" value="P-loop containing nucleotide triphosphate hydrolases"/>
    <property type="match status" value="1"/>
</dbReference>
<feature type="domain" description="AAA+ ATPase" evidence="5">
    <location>
        <begin position="54"/>
        <end position="165"/>
    </location>
</feature>
<dbReference type="InterPro" id="IPR008921">
    <property type="entry name" value="DNA_pol3_clamp-load_cplx_C"/>
</dbReference>
<dbReference type="CDD" id="cd00009">
    <property type="entry name" value="AAA"/>
    <property type="match status" value="1"/>
</dbReference>
<dbReference type="InterPro" id="IPR008824">
    <property type="entry name" value="RuvB-like_N"/>
</dbReference>
<keyword evidence="4" id="KW-0067">ATP-binding</keyword>
<evidence type="ECO:0000256" key="2">
    <source>
        <dbReference type="ARBA" id="ARBA00020776"/>
    </source>
</evidence>
<evidence type="ECO:0000256" key="4">
    <source>
        <dbReference type="ARBA" id="ARBA00022840"/>
    </source>
</evidence>
<dbReference type="Pfam" id="PF12002">
    <property type="entry name" value="MgsA_C"/>
    <property type="match status" value="1"/>
</dbReference>
<dbReference type="GO" id="GO:0006310">
    <property type="term" value="P:DNA recombination"/>
    <property type="evidence" value="ECO:0007669"/>
    <property type="project" value="InterPro"/>
</dbReference>
<dbReference type="Gene3D" id="1.10.8.60">
    <property type="match status" value="1"/>
</dbReference>
<gene>
    <name evidence="6" type="ORF">H9894_04975</name>
</gene>
<dbReference type="Pfam" id="PF05496">
    <property type="entry name" value="RuvB_N"/>
    <property type="match status" value="1"/>
</dbReference>
<dbReference type="AlphaFoldDB" id="A0A9D1PX63"/>
<organism evidence="6 7">
    <name type="scientific">Candidatus Desulfovibrio intestinipullorum</name>
    <dbReference type="NCBI Taxonomy" id="2838536"/>
    <lineage>
        <taxon>Bacteria</taxon>
        <taxon>Pseudomonadati</taxon>
        <taxon>Thermodesulfobacteriota</taxon>
        <taxon>Desulfovibrionia</taxon>
        <taxon>Desulfovibrionales</taxon>
        <taxon>Desulfovibrionaceae</taxon>
        <taxon>Desulfovibrio</taxon>
    </lineage>
</organism>
<dbReference type="FunFam" id="1.20.272.10:FF:000001">
    <property type="entry name" value="Putative AAA family ATPase"/>
    <property type="match status" value="1"/>
</dbReference>